<protein>
    <submittedName>
        <fullName evidence="4">CTP synthase N-terminal domain-containing protein</fullName>
    </submittedName>
</protein>
<dbReference type="Pfam" id="PF06418">
    <property type="entry name" value="CTP_synth_N"/>
    <property type="match status" value="1"/>
</dbReference>
<keyword evidence="1" id="KW-0315">Glutamine amidotransferase</keyword>
<dbReference type="GO" id="GO:0019856">
    <property type="term" value="P:pyrimidine nucleobase biosynthetic process"/>
    <property type="evidence" value="ECO:0007669"/>
    <property type="project" value="TreeGrafter"/>
</dbReference>
<feature type="domain" description="CTP synthase N-terminal" evidence="2">
    <location>
        <begin position="22"/>
        <end position="268"/>
    </location>
</feature>
<dbReference type="WBParaSite" id="PDA_v2.g15426.t1">
    <property type="protein sequence ID" value="PDA_v2.g15426.t1"/>
    <property type="gene ID" value="PDA_v2.g15426"/>
</dbReference>
<dbReference type="InterPro" id="IPR004468">
    <property type="entry name" value="CTP_synthase"/>
</dbReference>
<evidence type="ECO:0000313" key="4">
    <source>
        <dbReference type="WBParaSite" id="PDA_v2.g15426.t1"/>
    </source>
</evidence>
<evidence type="ECO:0000313" key="3">
    <source>
        <dbReference type="Proteomes" id="UP000887578"/>
    </source>
</evidence>
<dbReference type="InterPro" id="IPR029062">
    <property type="entry name" value="Class_I_gatase-like"/>
</dbReference>
<sequence>MTSSFSNNFTKIILITSKNHTNKGVETSSIGLLIKPNEYRVTIIKIDPCFNYNFAMLDQSKYGEPFVFDDGDIAHFNFGIFQRFLNQTFTTKHNLTNGKISEFILNKERKGKYKGNKIRTSSNAIIEWINDVCNIPFDEKNSLPHVCIIEFCDFIDDDEMAAFTKALKNIKRDKKEFMHIHISEIVGGDSAFVLTDVQNWRNKGWNADLIICKSKDKISEDVKEEIAAHSSLQSHQIIYLLKTDNINQVPLLLHQQNIYPLIADKLELEHRPNLKIVLQEWSNIVKSGDSYKPIVKVAIVGKYLNKLLPEDQFFRDSYSSVINALNDAGIGAYCKVEINVSK</sequence>
<keyword evidence="3" id="KW-1185">Reference proteome</keyword>
<name>A0A914PBC8_9BILA</name>
<accession>A0A914PBC8</accession>
<dbReference type="Gene3D" id="3.40.50.880">
    <property type="match status" value="1"/>
</dbReference>
<dbReference type="GO" id="GO:0005737">
    <property type="term" value="C:cytoplasm"/>
    <property type="evidence" value="ECO:0007669"/>
    <property type="project" value="TreeGrafter"/>
</dbReference>
<dbReference type="InterPro" id="IPR027417">
    <property type="entry name" value="P-loop_NTPase"/>
</dbReference>
<dbReference type="GO" id="GO:0042802">
    <property type="term" value="F:identical protein binding"/>
    <property type="evidence" value="ECO:0007669"/>
    <property type="project" value="TreeGrafter"/>
</dbReference>
<organism evidence="3 4">
    <name type="scientific">Panagrolaimus davidi</name>
    <dbReference type="NCBI Taxonomy" id="227884"/>
    <lineage>
        <taxon>Eukaryota</taxon>
        <taxon>Metazoa</taxon>
        <taxon>Ecdysozoa</taxon>
        <taxon>Nematoda</taxon>
        <taxon>Chromadorea</taxon>
        <taxon>Rhabditida</taxon>
        <taxon>Tylenchina</taxon>
        <taxon>Panagrolaimomorpha</taxon>
        <taxon>Panagrolaimoidea</taxon>
        <taxon>Panagrolaimidae</taxon>
        <taxon>Panagrolaimus</taxon>
    </lineage>
</organism>
<proteinExistence type="predicted"/>
<dbReference type="SUPFAM" id="SSF52540">
    <property type="entry name" value="P-loop containing nucleoside triphosphate hydrolases"/>
    <property type="match status" value="1"/>
</dbReference>
<dbReference type="GO" id="GO:0003883">
    <property type="term" value="F:CTP synthase activity"/>
    <property type="evidence" value="ECO:0007669"/>
    <property type="project" value="InterPro"/>
</dbReference>
<dbReference type="GO" id="GO:0097268">
    <property type="term" value="C:cytoophidium"/>
    <property type="evidence" value="ECO:0007669"/>
    <property type="project" value="TreeGrafter"/>
</dbReference>
<dbReference type="PANTHER" id="PTHR11550">
    <property type="entry name" value="CTP SYNTHASE"/>
    <property type="match status" value="1"/>
</dbReference>
<dbReference type="Gene3D" id="3.40.50.300">
    <property type="entry name" value="P-loop containing nucleotide triphosphate hydrolases"/>
    <property type="match status" value="1"/>
</dbReference>
<evidence type="ECO:0000256" key="1">
    <source>
        <dbReference type="ARBA" id="ARBA00022962"/>
    </source>
</evidence>
<reference evidence="4" key="1">
    <citation type="submission" date="2022-11" db="UniProtKB">
        <authorList>
            <consortium name="WormBaseParasite"/>
        </authorList>
    </citation>
    <scope>IDENTIFICATION</scope>
</reference>
<dbReference type="GO" id="GO:0006241">
    <property type="term" value="P:CTP biosynthetic process"/>
    <property type="evidence" value="ECO:0007669"/>
    <property type="project" value="TreeGrafter"/>
</dbReference>
<evidence type="ECO:0000259" key="2">
    <source>
        <dbReference type="Pfam" id="PF06418"/>
    </source>
</evidence>
<dbReference type="AlphaFoldDB" id="A0A914PBC8"/>
<dbReference type="PANTHER" id="PTHR11550:SF0">
    <property type="entry name" value="CTP SYNTHASE-RELATED"/>
    <property type="match status" value="1"/>
</dbReference>
<dbReference type="InterPro" id="IPR017456">
    <property type="entry name" value="CTP_synthase_N"/>
</dbReference>
<dbReference type="Proteomes" id="UP000887578">
    <property type="component" value="Unplaced"/>
</dbReference>